<gene>
    <name evidence="1" type="ORF">KUDE01_024673</name>
</gene>
<proteinExistence type="predicted"/>
<organism evidence="1 2">
    <name type="scientific">Dissostichus eleginoides</name>
    <name type="common">Patagonian toothfish</name>
    <name type="synonym">Dissostichus amissus</name>
    <dbReference type="NCBI Taxonomy" id="100907"/>
    <lineage>
        <taxon>Eukaryota</taxon>
        <taxon>Metazoa</taxon>
        <taxon>Chordata</taxon>
        <taxon>Craniata</taxon>
        <taxon>Vertebrata</taxon>
        <taxon>Euteleostomi</taxon>
        <taxon>Actinopterygii</taxon>
        <taxon>Neopterygii</taxon>
        <taxon>Teleostei</taxon>
        <taxon>Neoteleostei</taxon>
        <taxon>Acanthomorphata</taxon>
        <taxon>Eupercaria</taxon>
        <taxon>Perciformes</taxon>
        <taxon>Notothenioidei</taxon>
        <taxon>Nototheniidae</taxon>
        <taxon>Dissostichus</taxon>
    </lineage>
</organism>
<accession>A0AAD9EU52</accession>
<dbReference type="PANTHER" id="PTHR45913">
    <property type="entry name" value="EPM2A-INTERACTING PROTEIN 1"/>
    <property type="match status" value="1"/>
</dbReference>
<sequence>MCCSSKPAYLHRDPEADSSVQTAREHRAVNRCEERHSPLCARLTGSESRCDCCNIPGPPPTLLLLPPDDSSQPGHPAPPTEIISFLKSRNEEYEQLSDDTWLLDLGFLTDLTAKLNDLNRELQGKDRELGHMISAVEAFK</sequence>
<keyword evidence="2" id="KW-1185">Reference proteome</keyword>
<protein>
    <submittedName>
        <fullName evidence="1">General transcription factor II-I repeat domain containing protein 2</fullName>
    </submittedName>
</protein>
<comment type="caution">
    <text evidence="1">The sequence shown here is derived from an EMBL/GenBank/DDBJ whole genome shotgun (WGS) entry which is preliminary data.</text>
</comment>
<evidence type="ECO:0000313" key="2">
    <source>
        <dbReference type="Proteomes" id="UP001228049"/>
    </source>
</evidence>
<dbReference type="AlphaFoldDB" id="A0AAD9EU52"/>
<dbReference type="PANTHER" id="PTHR45913:SF21">
    <property type="entry name" value="DUF4371 DOMAIN-CONTAINING PROTEIN"/>
    <property type="match status" value="1"/>
</dbReference>
<dbReference type="Proteomes" id="UP001228049">
    <property type="component" value="Unassembled WGS sequence"/>
</dbReference>
<name>A0AAD9EU52_DISEL</name>
<evidence type="ECO:0000313" key="1">
    <source>
        <dbReference type="EMBL" id="KAK1881508.1"/>
    </source>
</evidence>
<feature type="non-terminal residue" evidence="1">
    <location>
        <position position="140"/>
    </location>
</feature>
<reference evidence="1" key="1">
    <citation type="submission" date="2023-04" db="EMBL/GenBank/DDBJ databases">
        <title>Chromosome-level genome of Chaenocephalus aceratus.</title>
        <authorList>
            <person name="Park H."/>
        </authorList>
    </citation>
    <scope>NUCLEOTIDE SEQUENCE</scope>
    <source>
        <strain evidence="1">DE</strain>
        <tissue evidence="1">Muscle</tissue>
    </source>
</reference>
<dbReference type="EMBL" id="JASDAP010000024">
    <property type="protein sequence ID" value="KAK1881508.1"/>
    <property type="molecule type" value="Genomic_DNA"/>
</dbReference>